<reference evidence="2" key="1">
    <citation type="journal article" date="2022" name="bioRxiv">
        <title>Sequencing and chromosome-scale assembly of the giantPleurodeles waltlgenome.</title>
        <authorList>
            <person name="Brown T."/>
            <person name="Elewa A."/>
            <person name="Iarovenko S."/>
            <person name="Subramanian E."/>
            <person name="Araus A.J."/>
            <person name="Petzold A."/>
            <person name="Susuki M."/>
            <person name="Suzuki K.-i.T."/>
            <person name="Hayashi T."/>
            <person name="Toyoda A."/>
            <person name="Oliveira C."/>
            <person name="Osipova E."/>
            <person name="Leigh N.D."/>
            <person name="Simon A."/>
            <person name="Yun M.H."/>
        </authorList>
    </citation>
    <scope>NUCLEOTIDE SEQUENCE</scope>
    <source>
        <strain evidence="2">20211129_DDA</strain>
        <tissue evidence="2">Liver</tissue>
    </source>
</reference>
<evidence type="ECO:0000256" key="1">
    <source>
        <dbReference type="SAM" id="MobiDB-lite"/>
    </source>
</evidence>
<feature type="compositionally biased region" description="Basic and acidic residues" evidence="1">
    <location>
        <begin position="78"/>
        <end position="89"/>
    </location>
</feature>
<dbReference type="EMBL" id="JANPWB010000003">
    <property type="protein sequence ID" value="KAJ1198953.1"/>
    <property type="molecule type" value="Genomic_DNA"/>
</dbReference>
<proteinExistence type="predicted"/>
<feature type="compositionally biased region" description="Polar residues" evidence="1">
    <location>
        <begin position="91"/>
        <end position="105"/>
    </location>
</feature>
<accession>A0AAV7VFD9</accession>
<evidence type="ECO:0000313" key="3">
    <source>
        <dbReference type="Proteomes" id="UP001066276"/>
    </source>
</evidence>
<feature type="region of interest" description="Disordered" evidence="1">
    <location>
        <begin position="78"/>
        <end position="105"/>
    </location>
</feature>
<comment type="caution">
    <text evidence="2">The sequence shown here is derived from an EMBL/GenBank/DDBJ whole genome shotgun (WGS) entry which is preliminary data.</text>
</comment>
<keyword evidence="3" id="KW-1185">Reference proteome</keyword>
<evidence type="ECO:0000313" key="2">
    <source>
        <dbReference type="EMBL" id="KAJ1198953.1"/>
    </source>
</evidence>
<dbReference type="Proteomes" id="UP001066276">
    <property type="component" value="Chromosome 2_1"/>
</dbReference>
<protein>
    <submittedName>
        <fullName evidence="2">Uncharacterized protein</fullName>
    </submittedName>
</protein>
<sequence>MLSRNTEFILLKTKLQKDPRDLAPCGKQTRECIWTCARGADSFRAPQARPETFRWWRLGRQSTAGSLLCSVADKKPHLPKDQRTQRELEMTSDTACLTTSESTGL</sequence>
<organism evidence="2 3">
    <name type="scientific">Pleurodeles waltl</name>
    <name type="common">Iberian ribbed newt</name>
    <dbReference type="NCBI Taxonomy" id="8319"/>
    <lineage>
        <taxon>Eukaryota</taxon>
        <taxon>Metazoa</taxon>
        <taxon>Chordata</taxon>
        <taxon>Craniata</taxon>
        <taxon>Vertebrata</taxon>
        <taxon>Euteleostomi</taxon>
        <taxon>Amphibia</taxon>
        <taxon>Batrachia</taxon>
        <taxon>Caudata</taxon>
        <taxon>Salamandroidea</taxon>
        <taxon>Salamandridae</taxon>
        <taxon>Pleurodelinae</taxon>
        <taxon>Pleurodeles</taxon>
    </lineage>
</organism>
<name>A0AAV7VFD9_PLEWA</name>
<gene>
    <name evidence="2" type="ORF">NDU88_002791</name>
</gene>
<dbReference type="AlphaFoldDB" id="A0AAV7VFD9"/>